<dbReference type="InterPro" id="IPR050266">
    <property type="entry name" value="AB_hydrolase_sf"/>
</dbReference>
<dbReference type="GO" id="GO:0016787">
    <property type="term" value="F:hydrolase activity"/>
    <property type="evidence" value="ECO:0007669"/>
    <property type="project" value="UniProtKB-KW"/>
</dbReference>
<feature type="domain" description="AB hydrolase-1" evidence="1">
    <location>
        <begin position="43"/>
        <end position="144"/>
    </location>
</feature>
<dbReference type="Pfam" id="PF00561">
    <property type="entry name" value="Abhydrolase_1"/>
    <property type="match status" value="1"/>
</dbReference>
<comment type="caution">
    <text evidence="2">The sequence shown here is derived from an EMBL/GenBank/DDBJ whole genome shotgun (WGS) entry which is preliminary data.</text>
</comment>
<gene>
    <name evidence="2" type="ORF">GCM10009550_15580</name>
</gene>
<reference evidence="2 3" key="1">
    <citation type="journal article" date="2019" name="Int. J. Syst. Evol. Microbiol.">
        <title>The Global Catalogue of Microorganisms (GCM) 10K type strain sequencing project: providing services to taxonomists for standard genome sequencing and annotation.</title>
        <authorList>
            <consortium name="The Broad Institute Genomics Platform"/>
            <consortium name="The Broad Institute Genome Sequencing Center for Infectious Disease"/>
            <person name="Wu L."/>
            <person name="Ma J."/>
        </authorList>
    </citation>
    <scope>NUCLEOTIDE SEQUENCE [LARGE SCALE GENOMIC DNA]</scope>
    <source>
        <strain evidence="2 3">JCM 10696</strain>
    </source>
</reference>
<dbReference type="PRINTS" id="PR00111">
    <property type="entry name" value="ABHYDROLASE"/>
</dbReference>
<evidence type="ECO:0000313" key="2">
    <source>
        <dbReference type="EMBL" id="GAA0943520.1"/>
    </source>
</evidence>
<keyword evidence="3" id="KW-1185">Reference proteome</keyword>
<proteinExistence type="predicted"/>
<dbReference type="Proteomes" id="UP001500665">
    <property type="component" value="Unassembled WGS sequence"/>
</dbReference>
<dbReference type="RefSeq" id="WP_344238271.1">
    <property type="nucleotide sequence ID" value="NZ_BAAAHH010000004.1"/>
</dbReference>
<dbReference type="Gene3D" id="3.40.50.1820">
    <property type="entry name" value="alpha/beta hydrolase"/>
    <property type="match status" value="1"/>
</dbReference>
<dbReference type="InterPro" id="IPR029058">
    <property type="entry name" value="AB_hydrolase_fold"/>
</dbReference>
<evidence type="ECO:0000313" key="3">
    <source>
        <dbReference type="Proteomes" id="UP001500665"/>
    </source>
</evidence>
<name>A0ABN1QKS2_9ACTN</name>
<accession>A0ABN1QKS2</accession>
<dbReference type="InterPro" id="IPR000073">
    <property type="entry name" value="AB_hydrolase_1"/>
</dbReference>
<evidence type="ECO:0000259" key="1">
    <source>
        <dbReference type="Pfam" id="PF00561"/>
    </source>
</evidence>
<organism evidence="2 3">
    <name type="scientific">Actinocorallia libanotica</name>
    <dbReference type="NCBI Taxonomy" id="46162"/>
    <lineage>
        <taxon>Bacteria</taxon>
        <taxon>Bacillati</taxon>
        <taxon>Actinomycetota</taxon>
        <taxon>Actinomycetes</taxon>
        <taxon>Streptosporangiales</taxon>
        <taxon>Thermomonosporaceae</taxon>
        <taxon>Actinocorallia</taxon>
    </lineage>
</organism>
<dbReference type="EMBL" id="BAAAHH010000004">
    <property type="protein sequence ID" value="GAA0943520.1"/>
    <property type="molecule type" value="Genomic_DNA"/>
</dbReference>
<protein>
    <submittedName>
        <fullName evidence="2">Alpha/beta fold hydrolase</fullName>
    </submittedName>
</protein>
<dbReference type="SUPFAM" id="SSF53474">
    <property type="entry name" value="alpha/beta-Hydrolases"/>
    <property type="match status" value="1"/>
</dbReference>
<dbReference type="PANTHER" id="PTHR43798">
    <property type="entry name" value="MONOACYLGLYCEROL LIPASE"/>
    <property type="match status" value="1"/>
</dbReference>
<keyword evidence="2" id="KW-0378">Hydrolase</keyword>
<sequence>MTDAFFAAYAALLSRWPAEVESSHLDSPYGRTRVHACGPREAPPVLLIPGGGATSLVWTSVAGPLARDHRVYAMDLIGDAGRSVARGRRMRTVADAMDWLDTVLDGLGLAKTHLCGHSYGGWLALAYAMHAPHRVDRLALLDPTDCFAGMKPAYLLHAAPSLLLPSPARVRSFLGWEIAGLPVDREWLELSALAARLPRPRIVLPKRPRPEELRQVATPTLVLLAERSRTHDASLLADAARRSMPSVTVDVVASASHHSLPTGASAEIAGRLSSLLGAG</sequence>
<dbReference type="PANTHER" id="PTHR43798:SF33">
    <property type="entry name" value="HYDROLASE, PUTATIVE (AFU_ORTHOLOGUE AFUA_2G14860)-RELATED"/>
    <property type="match status" value="1"/>
</dbReference>